<dbReference type="InterPro" id="IPR035386">
    <property type="entry name" value="Arm-DNA-bind_5"/>
</dbReference>
<dbReference type="GO" id="GO:0006310">
    <property type="term" value="P:DNA recombination"/>
    <property type="evidence" value="ECO:0007669"/>
    <property type="project" value="UniProtKB-KW"/>
</dbReference>
<name>A0A2V3PJ51_9BACT</name>
<gene>
    <name evidence="5" type="ORF">CLV62_13115</name>
</gene>
<feature type="domain" description="Tyr recombinase" evidence="4">
    <location>
        <begin position="241"/>
        <end position="447"/>
    </location>
</feature>
<dbReference type="Proteomes" id="UP000247973">
    <property type="component" value="Unassembled WGS sequence"/>
</dbReference>
<dbReference type="InterPro" id="IPR050090">
    <property type="entry name" value="Tyrosine_recombinase_XerCD"/>
</dbReference>
<dbReference type="InterPro" id="IPR002104">
    <property type="entry name" value="Integrase_catalytic"/>
</dbReference>
<dbReference type="AlphaFoldDB" id="A0A2V3PJ51"/>
<evidence type="ECO:0000259" key="4">
    <source>
        <dbReference type="PROSITE" id="PS51898"/>
    </source>
</evidence>
<keyword evidence="6" id="KW-1185">Reference proteome</keyword>
<dbReference type="PANTHER" id="PTHR30349">
    <property type="entry name" value="PHAGE INTEGRASE-RELATED"/>
    <property type="match status" value="1"/>
</dbReference>
<reference evidence="5 6" key="1">
    <citation type="submission" date="2018-03" db="EMBL/GenBank/DDBJ databases">
        <title>Genomic Encyclopedia of Archaeal and Bacterial Type Strains, Phase II (KMG-II): from individual species to whole genera.</title>
        <authorList>
            <person name="Goeker M."/>
        </authorList>
    </citation>
    <scope>NUCLEOTIDE SEQUENCE [LARGE SCALE GENOMIC DNA]</scope>
    <source>
        <strain evidence="5 6">DSM 100214</strain>
    </source>
</reference>
<dbReference type="Pfam" id="PF17293">
    <property type="entry name" value="Arm-DNA-bind_5"/>
    <property type="match status" value="1"/>
</dbReference>
<dbReference type="InterPro" id="IPR025269">
    <property type="entry name" value="SAM-like_dom"/>
</dbReference>
<dbReference type="Pfam" id="PF13102">
    <property type="entry name" value="Phage_int_SAM_5"/>
    <property type="match status" value="1"/>
</dbReference>
<sequence length="464" mass="53072">MVKKTFTFDFKLLTIIQKKQLTPKSKPMATLTFFLRRSTKGGEHAGSLCLRITHERRSRSLTTPFKLYPNEWDNKTRRIKHPDSKSPRIKHLQQAEEHMKLACNTLQDIIDTFEEQGRYTIEDITGNYRLAHDSDKLLCYVEKQALSLIRSEQERTARAYRTVARGLVAFNKGKDIPLKHINNCLIKDFEKDMKQKGKTPNTISFYMRNLRAIYNKAIADKHIQAKVKNPFKEVYTAIQKTQKRALSMDEIQRLNALDLTAMPQGESQTTTSDQLKTIQTNAGLDQAKRLFFFSFHARGMSFVDLAYLRKENIRSGTISYYRKKTGGLIRLKVTAPMQEIIDSFSPEVIGSPYVFPIIKDQNKSHRLQYESGLRLQNSRLKKLSALAKLESVSPVLSTHVARHSWATLAKRENLPLWVISEGLGHSSEKMTYTYLASLDQNVVDHASDLITGIVTGSPCFHTAS</sequence>
<dbReference type="InterPro" id="IPR010998">
    <property type="entry name" value="Integrase_recombinase_N"/>
</dbReference>
<dbReference type="InterPro" id="IPR013762">
    <property type="entry name" value="Integrase-like_cat_sf"/>
</dbReference>
<dbReference type="Gene3D" id="1.10.150.130">
    <property type="match status" value="1"/>
</dbReference>
<protein>
    <submittedName>
        <fullName evidence="5">Site-specific recombinase XerD</fullName>
    </submittedName>
</protein>
<comment type="similarity">
    <text evidence="1">Belongs to the 'phage' integrase family.</text>
</comment>
<dbReference type="EMBL" id="QICL01000031">
    <property type="protein sequence ID" value="PXV60095.1"/>
    <property type="molecule type" value="Genomic_DNA"/>
</dbReference>
<dbReference type="Gene3D" id="1.10.443.10">
    <property type="entry name" value="Intergrase catalytic core"/>
    <property type="match status" value="1"/>
</dbReference>
<organism evidence="5 6">
    <name type="scientific">Dysgonomonas alginatilytica</name>
    <dbReference type="NCBI Taxonomy" id="1605892"/>
    <lineage>
        <taxon>Bacteria</taxon>
        <taxon>Pseudomonadati</taxon>
        <taxon>Bacteroidota</taxon>
        <taxon>Bacteroidia</taxon>
        <taxon>Bacteroidales</taxon>
        <taxon>Dysgonomonadaceae</taxon>
        <taxon>Dysgonomonas</taxon>
    </lineage>
</organism>
<evidence type="ECO:0000256" key="1">
    <source>
        <dbReference type="ARBA" id="ARBA00008857"/>
    </source>
</evidence>
<evidence type="ECO:0000256" key="2">
    <source>
        <dbReference type="ARBA" id="ARBA00023125"/>
    </source>
</evidence>
<dbReference type="SUPFAM" id="SSF56349">
    <property type="entry name" value="DNA breaking-rejoining enzymes"/>
    <property type="match status" value="1"/>
</dbReference>
<dbReference type="OrthoDB" id="1094492at2"/>
<keyword evidence="3" id="KW-0233">DNA recombination</keyword>
<dbReference type="PROSITE" id="PS51898">
    <property type="entry name" value="TYR_RECOMBINASE"/>
    <property type="match status" value="1"/>
</dbReference>
<accession>A0A2V3PJ51</accession>
<keyword evidence="2" id="KW-0238">DNA-binding</keyword>
<evidence type="ECO:0000256" key="3">
    <source>
        <dbReference type="ARBA" id="ARBA00023172"/>
    </source>
</evidence>
<dbReference type="PANTHER" id="PTHR30349:SF64">
    <property type="entry name" value="PROPHAGE INTEGRASE INTD-RELATED"/>
    <property type="match status" value="1"/>
</dbReference>
<evidence type="ECO:0000313" key="6">
    <source>
        <dbReference type="Proteomes" id="UP000247973"/>
    </source>
</evidence>
<dbReference type="GO" id="GO:0003677">
    <property type="term" value="F:DNA binding"/>
    <property type="evidence" value="ECO:0007669"/>
    <property type="project" value="UniProtKB-KW"/>
</dbReference>
<evidence type="ECO:0000313" key="5">
    <source>
        <dbReference type="EMBL" id="PXV60095.1"/>
    </source>
</evidence>
<dbReference type="GO" id="GO:0015074">
    <property type="term" value="P:DNA integration"/>
    <property type="evidence" value="ECO:0007669"/>
    <property type="project" value="InterPro"/>
</dbReference>
<dbReference type="Pfam" id="PF00589">
    <property type="entry name" value="Phage_integrase"/>
    <property type="match status" value="1"/>
</dbReference>
<proteinExistence type="inferred from homology"/>
<dbReference type="InterPro" id="IPR011010">
    <property type="entry name" value="DNA_brk_join_enz"/>
</dbReference>
<dbReference type="RefSeq" id="WP_110312145.1">
    <property type="nucleotide sequence ID" value="NZ_QICL01000031.1"/>
</dbReference>
<comment type="caution">
    <text evidence="5">The sequence shown here is derived from an EMBL/GenBank/DDBJ whole genome shotgun (WGS) entry which is preliminary data.</text>
</comment>